<keyword evidence="1" id="KW-0560">Oxidoreductase</keyword>
<dbReference type="SUPFAM" id="SSF51735">
    <property type="entry name" value="NAD(P)-binding Rossmann-fold domains"/>
    <property type="match status" value="1"/>
</dbReference>
<dbReference type="Gene3D" id="3.40.50.720">
    <property type="entry name" value="NAD(P)-binding Rossmann-like Domain"/>
    <property type="match status" value="1"/>
</dbReference>
<organism evidence="1 2">
    <name type="scientific">Caballeronia udeis</name>
    <dbReference type="NCBI Taxonomy" id="1232866"/>
    <lineage>
        <taxon>Bacteria</taxon>
        <taxon>Pseudomonadati</taxon>
        <taxon>Pseudomonadota</taxon>
        <taxon>Betaproteobacteria</taxon>
        <taxon>Burkholderiales</taxon>
        <taxon>Burkholderiaceae</taxon>
        <taxon>Caballeronia</taxon>
    </lineage>
</organism>
<dbReference type="Pfam" id="PF02423">
    <property type="entry name" value="OCD_Mu_crystall"/>
    <property type="match status" value="1"/>
</dbReference>
<dbReference type="RefSeq" id="WP_404608741.1">
    <property type="nucleotide sequence ID" value="NZ_JBIYDN010000011.1"/>
</dbReference>
<protein>
    <submittedName>
        <fullName evidence="1">Alanine dehydrogenase</fullName>
        <ecNumber evidence="1">1.4.1.1</ecNumber>
    </submittedName>
</protein>
<name>A0ABW8MJL8_9BURK</name>
<accession>A0ABW8MJL8</accession>
<keyword evidence="2" id="KW-1185">Reference proteome</keyword>
<dbReference type="InterPro" id="IPR023401">
    <property type="entry name" value="ODC_N"/>
</dbReference>
<dbReference type="PIRSF" id="PIRSF001439">
    <property type="entry name" value="CryM"/>
    <property type="match status" value="1"/>
</dbReference>
<reference evidence="1 2" key="2">
    <citation type="submission" date="2024-11" db="EMBL/GenBank/DDBJ databases">
        <title>Using genomics to understand microbial adaptation to soil warming.</title>
        <authorList>
            <person name="Deangelis K.M. PhD."/>
        </authorList>
    </citation>
    <scope>NUCLEOTIDE SEQUENCE [LARGE SCALE GENOMIC DNA]</scope>
    <source>
        <strain evidence="1 2">GAS97</strain>
    </source>
</reference>
<dbReference type="Gene3D" id="3.30.1780.10">
    <property type="entry name" value="ornithine cyclodeaminase, domain 1"/>
    <property type="match status" value="1"/>
</dbReference>
<dbReference type="GO" id="GO:0000286">
    <property type="term" value="F:alanine dehydrogenase activity"/>
    <property type="evidence" value="ECO:0007669"/>
    <property type="project" value="UniProtKB-EC"/>
</dbReference>
<evidence type="ECO:0000313" key="2">
    <source>
        <dbReference type="Proteomes" id="UP001620514"/>
    </source>
</evidence>
<dbReference type="PANTHER" id="PTHR13812">
    <property type="entry name" value="KETIMINE REDUCTASE MU-CRYSTALLIN"/>
    <property type="match status" value="1"/>
</dbReference>
<dbReference type="Proteomes" id="UP001620514">
    <property type="component" value="Unassembled WGS sequence"/>
</dbReference>
<evidence type="ECO:0000313" key="1">
    <source>
        <dbReference type="EMBL" id="MFK4443872.1"/>
    </source>
</evidence>
<comment type="caution">
    <text evidence="1">The sequence shown here is derived from an EMBL/GenBank/DDBJ whole genome shotgun (WGS) entry which is preliminary data.</text>
</comment>
<gene>
    <name evidence="1" type="ORF">ABH943_003894</name>
</gene>
<dbReference type="PANTHER" id="PTHR13812:SF19">
    <property type="entry name" value="KETIMINE REDUCTASE MU-CRYSTALLIN"/>
    <property type="match status" value="1"/>
</dbReference>
<reference evidence="1 2" key="1">
    <citation type="submission" date="2024-10" db="EMBL/GenBank/DDBJ databases">
        <authorList>
            <person name="Deangelis K."/>
            <person name="Huntemann M."/>
            <person name="Clum A."/>
            <person name="Wang J."/>
            <person name="Palaniappan K."/>
            <person name="Ritter S."/>
            <person name="Chen I.-M."/>
            <person name="Stamatis D."/>
            <person name="Reddy T."/>
            <person name="O'Malley R."/>
            <person name="Daum C."/>
            <person name="Ng V."/>
            <person name="Ivanova N."/>
            <person name="Kyrpides N."/>
            <person name="Woyke T."/>
        </authorList>
    </citation>
    <scope>NUCLEOTIDE SEQUENCE [LARGE SCALE GENOMIC DNA]</scope>
    <source>
        <strain evidence="1 2">GAS97</strain>
    </source>
</reference>
<dbReference type="InterPro" id="IPR003462">
    <property type="entry name" value="ODC_Mu_crystall"/>
</dbReference>
<proteinExistence type="predicted"/>
<dbReference type="InterPro" id="IPR036291">
    <property type="entry name" value="NAD(P)-bd_dom_sf"/>
</dbReference>
<dbReference type="EMBL" id="JBIYDN010000011">
    <property type="protein sequence ID" value="MFK4443872.1"/>
    <property type="molecule type" value="Genomic_DNA"/>
</dbReference>
<dbReference type="EC" id="1.4.1.1" evidence="1"/>
<sequence>MAEPIWISEKNVVELMNLPEAIEALEKGLALEANGETQNMVKTHVAWDHNNLHAIGAAYPGEGFVGTKTWAHTSGGACPLLILFDAQTGQLVAIIEAFALGQMRTGGISGVATKWLAPEKADVLALIGTGKQALAQLAAVHAVRPLRQVRVFSPRAESRRAFIEKAGERFDIDLVESTSVEHALEGVPMITTVTRATQAFVHAADVAPGAHINAVGAITGEREELAQDVFARCSRAVVDDPAAAQRLSSEFIQAFGTGNRSGHDWSRVSSLSKVIASGRRREAGDDITVFKAMGMGVSDLALGIELYRRATARGMGQMIPQPQRSMPRLTR</sequence>